<comment type="subcellular location">
    <subcellularLocation>
        <location evidence="1">Cell inner membrane</location>
        <topology evidence="1">Peripheral membrane protein</topology>
    </subcellularLocation>
</comment>
<comment type="caution">
    <text evidence="7">The sequence shown here is derived from an EMBL/GenBank/DDBJ whole genome shotgun (WGS) entry which is preliminary data.</text>
</comment>
<dbReference type="SUPFAM" id="SSF52540">
    <property type="entry name" value="P-loop containing nucleoside triphosphate hydrolases"/>
    <property type="match status" value="1"/>
</dbReference>
<keyword evidence="4" id="KW-0547">Nucleotide-binding</keyword>
<dbReference type="InterPro" id="IPR013563">
    <property type="entry name" value="Oligopep_ABC_C"/>
</dbReference>
<dbReference type="PANTHER" id="PTHR43776:SF7">
    <property type="entry name" value="D,D-DIPEPTIDE TRANSPORT ATP-BINDING PROTEIN DDPF-RELATED"/>
    <property type="match status" value="1"/>
</dbReference>
<dbReference type="Proteomes" id="UP000746741">
    <property type="component" value="Unassembled WGS sequence"/>
</dbReference>
<dbReference type="PANTHER" id="PTHR43776">
    <property type="entry name" value="TRANSPORT ATP-BINDING PROTEIN"/>
    <property type="match status" value="1"/>
</dbReference>
<dbReference type="InterPro" id="IPR017871">
    <property type="entry name" value="ABC_transporter-like_CS"/>
</dbReference>
<organism evidence="7 8">
    <name type="scientific">Neoroseomonas oryzicola</name>
    <dbReference type="NCBI Taxonomy" id="535904"/>
    <lineage>
        <taxon>Bacteria</taxon>
        <taxon>Pseudomonadati</taxon>
        <taxon>Pseudomonadota</taxon>
        <taxon>Alphaproteobacteria</taxon>
        <taxon>Acetobacterales</taxon>
        <taxon>Acetobacteraceae</taxon>
        <taxon>Neoroseomonas</taxon>
    </lineage>
</organism>
<evidence type="ECO:0000256" key="1">
    <source>
        <dbReference type="ARBA" id="ARBA00004417"/>
    </source>
</evidence>
<sequence length="364" mass="38536">MPLRAALPARGCRLRCAAAARGGGWPPLPLPPSAGGGGMTALVEARALTRRFDPRLTIGDRIAAAFGATVETRPVRAVSDVSFAIRKGETLGLVGESGCGKSTLGRMVAGILPPSGGAISVDGQPVMRGGHKTTTRIQTVFQDPFASLNPRRRIGATISEGPIAHGLVTRAAAPAFVADWLTRVGLDPAVATRFPHQFSGGQRQRVAIARALAMRPEILVCDEPVASLDVSIQAQILNLFLDLRAALGLTCLFISHDLSVVRHVSDRVAIMYLGRIVEIGAAARIYAAPRHPYTQALLDSVPKLRLDAASVEFRPIAGELPSPLSPPEGCAFHPRCPRASDLCRRERPVLTAQPDGTEVACHHA</sequence>
<keyword evidence="3" id="KW-0813">Transport</keyword>
<dbReference type="InterPro" id="IPR050319">
    <property type="entry name" value="ABC_transp_ATP-bind"/>
</dbReference>
<accession>A0ABX1EL91</accession>
<dbReference type="GO" id="GO:0005524">
    <property type="term" value="F:ATP binding"/>
    <property type="evidence" value="ECO:0007669"/>
    <property type="project" value="UniProtKB-KW"/>
</dbReference>
<dbReference type="CDD" id="cd03257">
    <property type="entry name" value="ABC_NikE_OppD_transporters"/>
    <property type="match status" value="1"/>
</dbReference>
<comment type="similarity">
    <text evidence="2">Belongs to the ABC transporter superfamily.</text>
</comment>
<evidence type="ECO:0000256" key="5">
    <source>
        <dbReference type="ARBA" id="ARBA00022840"/>
    </source>
</evidence>
<evidence type="ECO:0000313" key="8">
    <source>
        <dbReference type="Proteomes" id="UP000746741"/>
    </source>
</evidence>
<dbReference type="PROSITE" id="PS00211">
    <property type="entry name" value="ABC_TRANSPORTER_1"/>
    <property type="match status" value="1"/>
</dbReference>
<evidence type="ECO:0000256" key="4">
    <source>
        <dbReference type="ARBA" id="ARBA00022741"/>
    </source>
</evidence>
<dbReference type="PROSITE" id="PS50893">
    <property type="entry name" value="ABC_TRANSPORTER_2"/>
    <property type="match status" value="1"/>
</dbReference>
<name>A0ABX1EL91_9PROT</name>
<dbReference type="EMBL" id="JAAVUP010000004">
    <property type="protein sequence ID" value="NKE18578.1"/>
    <property type="molecule type" value="Genomic_DNA"/>
</dbReference>
<evidence type="ECO:0000256" key="2">
    <source>
        <dbReference type="ARBA" id="ARBA00005417"/>
    </source>
</evidence>
<dbReference type="Pfam" id="PF00005">
    <property type="entry name" value="ABC_tran"/>
    <property type="match status" value="1"/>
</dbReference>
<dbReference type="NCBIfam" id="TIGR01727">
    <property type="entry name" value="oligo_HPY"/>
    <property type="match status" value="1"/>
</dbReference>
<evidence type="ECO:0000256" key="3">
    <source>
        <dbReference type="ARBA" id="ARBA00022448"/>
    </source>
</evidence>
<reference evidence="7 8" key="1">
    <citation type="submission" date="2020-02" db="EMBL/GenBank/DDBJ databases">
        <authorList>
            <person name="Sun Q."/>
            <person name="Inoue M."/>
        </authorList>
    </citation>
    <scope>NUCLEOTIDE SEQUENCE [LARGE SCALE GENOMIC DNA]</scope>
    <source>
        <strain evidence="7 8">KCTC 22478</strain>
    </source>
</reference>
<dbReference type="SMART" id="SM00382">
    <property type="entry name" value="AAA"/>
    <property type="match status" value="1"/>
</dbReference>
<evidence type="ECO:0000313" key="7">
    <source>
        <dbReference type="EMBL" id="NKE18578.1"/>
    </source>
</evidence>
<dbReference type="InterPro" id="IPR003593">
    <property type="entry name" value="AAA+_ATPase"/>
</dbReference>
<keyword evidence="8" id="KW-1185">Reference proteome</keyword>
<gene>
    <name evidence="7" type="ORF">GWK15_16615</name>
</gene>
<dbReference type="Gene3D" id="3.40.50.300">
    <property type="entry name" value="P-loop containing nucleotide triphosphate hydrolases"/>
    <property type="match status" value="1"/>
</dbReference>
<dbReference type="Pfam" id="PF08352">
    <property type="entry name" value="oligo_HPY"/>
    <property type="match status" value="1"/>
</dbReference>
<protein>
    <submittedName>
        <fullName evidence="7">ATP-binding cassette domain-containing protein</fullName>
    </submittedName>
</protein>
<evidence type="ECO:0000259" key="6">
    <source>
        <dbReference type="PROSITE" id="PS50893"/>
    </source>
</evidence>
<keyword evidence="5 7" id="KW-0067">ATP-binding</keyword>
<proteinExistence type="inferred from homology"/>
<feature type="domain" description="ABC transporter" evidence="6">
    <location>
        <begin position="56"/>
        <end position="298"/>
    </location>
</feature>
<dbReference type="InterPro" id="IPR027417">
    <property type="entry name" value="P-loop_NTPase"/>
</dbReference>
<dbReference type="InterPro" id="IPR003439">
    <property type="entry name" value="ABC_transporter-like_ATP-bd"/>
</dbReference>